<evidence type="ECO:0000313" key="23">
    <source>
        <dbReference type="EMBL" id="RUS77179.1"/>
    </source>
</evidence>
<evidence type="ECO:0000256" key="6">
    <source>
        <dbReference type="ARBA" id="ARBA00012167"/>
    </source>
</evidence>
<dbReference type="CDD" id="cd01335">
    <property type="entry name" value="Radical_SAM"/>
    <property type="match status" value="1"/>
</dbReference>
<evidence type="ECO:0000313" key="24">
    <source>
        <dbReference type="Proteomes" id="UP000271974"/>
    </source>
</evidence>
<evidence type="ECO:0000256" key="3">
    <source>
        <dbReference type="ARBA" id="ARBA00005046"/>
    </source>
</evidence>
<comment type="caution">
    <text evidence="23">The sequence shown here is derived from an EMBL/GenBank/DDBJ whole genome shotgun (WGS) entry which is preliminary data.</text>
</comment>
<keyword evidence="17" id="KW-0456">Lyase</keyword>
<dbReference type="Gene3D" id="3.30.70.640">
    <property type="entry name" value="Molybdopterin cofactor biosynthesis C (MoaC) domain"/>
    <property type="match status" value="1"/>
</dbReference>
<keyword evidence="12" id="KW-0547">Nucleotide-binding</keyword>
<evidence type="ECO:0000256" key="16">
    <source>
        <dbReference type="ARBA" id="ARBA00023150"/>
    </source>
</evidence>
<dbReference type="NCBIfam" id="NF006870">
    <property type="entry name" value="PRK09364.1"/>
    <property type="match status" value="1"/>
</dbReference>
<evidence type="ECO:0000256" key="4">
    <source>
        <dbReference type="ARBA" id="ARBA00008484"/>
    </source>
</evidence>
<dbReference type="Pfam" id="PF01967">
    <property type="entry name" value="MoaC"/>
    <property type="match status" value="1"/>
</dbReference>
<dbReference type="Pfam" id="PF06463">
    <property type="entry name" value="Mob_synth_C"/>
    <property type="match status" value="1"/>
</dbReference>
<dbReference type="InterPro" id="IPR058240">
    <property type="entry name" value="rSAM_sf"/>
</dbReference>
<dbReference type="AlphaFoldDB" id="A0A3S0ZWR3"/>
<dbReference type="GO" id="GO:0005525">
    <property type="term" value="F:GTP binding"/>
    <property type="evidence" value="ECO:0007669"/>
    <property type="project" value="UniProtKB-KW"/>
</dbReference>
<evidence type="ECO:0000256" key="9">
    <source>
        <dbReference type="ARBA" id="ARBA00022485"/>
    </source>
</evidence>
<evidence type="ECO:0000256" key="17">
    <source>
        <dbReference type="ARBA" id="ARBA00023239"/>
    </source>
</evidence>
<evidence type="ECO:0000256" key="19">
    <source>
        <dbReference type="ARBA" id="ARBA00054222"/>
    </source>
</evidence>
<evidence type="ECO:0000256" key="8">
    <source>
        <dbReference type="ARBA" id="ARBA00015273"/>
    </source>
</evidence>
<keyword evidence="13" id="KW-0408">Iron</keyword>
<dbReference type="Gene3D" id="3.20.20.70">
    <property type="entry name" value="Aldolase class I"/>
    <property type="match status" value="1"/>
</dbReference>
<dbReference type="NCBIfam" id="TIGR02666">
    <property type="entry name" value="moaA"/>
    <property type="match status" value="1"/>
</dbReference>
<dbReference type="PROSITE" id="PS51918">
    <property type="entry name" value="RADICAL_SAM"/>
    <property type="match status" value="1"/>
</dbReference>
<evidence type="ECO:0000256" key="21">
    <source>
        <dbReference type="SAM" id="MobiDB-lite"/>
    </source>
</evidence>
<dbReference type="InterPro" id="IPR047594">
    <property type="entry name" value="MoaC_bact/euk"/>
</dbReference>
<dbReference type="SFLD" id="SFLDG01383">
    <property type="entry name" value="cyclic_pyranopterin_phosphate"/>
    <property type="match status" value="1"/>
</dbReference>
<gene>
    <name evidence="23" type="ORF">EGW08_015066</name>
</gene>
<protein>
    <recommendedName>
        <fullName evidence="8">Molybdenum cofactor biosynthesis protein 1</fullName>
        <ecNumber evidence="6">4.1.99.22</ecNumber>
        <ecNumber evidence="7">4.6.1.17</ecNumber>
    </recommendedName>
</protein>
<dbReference type="SFLD" id="SFLDG01067">
    <property type="entry name" value="SPASM/twitch_domain_containing"/>
    <property type="match status" value="1"/>
</dbReference>
<comment type="similarity">
    <text evidence="4">In the C-terminal section; belongs to the MoaC family.</text>
</comment>
<proteinExistence type="inferred from homology"/>
<dbReference type="InterPro" id="IPR036522">
    <property type="entry name" value="MoaC_sf"/>
</dbReference>
<dbReference type="InterPro" id="IPR050105">
    <property type="entry name" value="MoCo_biosynth_MoaA/MoaC"/>
</dbReference>
<comment type="pathway">
    <text evidence="3">Cofactor biosynthesis; molybdopterin biosynthesis.</text>
</comment>
<comment type="catalytic activity">
    <reaction evidence="18">
        <text>GTP + AH2 + S-adenosyl-L-methionine = (8S)-3',8-cyclo-7,8-dihydroguanosine 5'-triphosphate + 5'-deoxyadenosine + L-methionine + A + H(+)</text>
        <dbReference type="Rhea" id="RHEA:49576"/>
        <dbReference type="ChEBI" id="CHEBI:13193"/>
        <dbReference type="ChEBI" id="CHEBI:15378"/>
        <dbReference type="ChEBI" id="CHEBI:17319"/>
        <dbReference type="ChEBI" id="CHEBI:17499"/>
        <dbReference type="ChEBI" id="CHEBI:37565"/>
        <dbReference type="ChEBI" id="CHEBI:57844"/>
        <dbReference type="ChEBI" id="CHEBI:59789"/>
        <dbReference type="ChEBI" id="CHEBI:131766"/>
        <dbReference type="EC" id="4.1.99.22"/>
    </reaction>
</comment>
<comment type="subunit">
    <text evidence="20">Isoform MOCS1A and isoform MOCS1B probably form a heterooligomer.</text>
</comment>
<dbReference type="InterPro" id="IPR013785">
    <property type="entry name" value="Aldolase_TIM"/>
</dbReference>
<evidence type="ECO:0000256" key="1">
    <source>
        <dbReference type="ARBA" id="ARBA00001637"/>
    </source>
</evidence>
<evidence type="ECO:0000256" key="5">
    <source>
        <dbReference type="ARBA" id="ARBA00009862"/>
    </source>
</evidence>
<dbReference type="NCBIfam" id="TIGR00581">
    <property type="entry name" value="moaC"/>
    <property type="match status" value="1"/>
</dbReference>
<dbReference type="NCBIfam" id="NF001199">
    <property type="entry name" value="PRK00164.2-1"/>
    <property type="match status" value="1"/>
</dbReference>
<keyword evidence="15" id="KW-0342">GTP-binding</keyword>
<dbReference type="CDD" id="cd21117">
    <property type="entry name" value="Twitch_MoaA"/>
    <property type="match status" value="1"/>
</dbReference>
<dbReference type="InterPro" id="IPR007197">
    <property type="entry name" value="rSAM"/>
</dbReference>
<dbReference type="EMBL" id="RQTK01000603">
    <property type="protein sequence ID" value="RUS77179.1"/>
    <property type="molecule type" value="Genomic_DNA"/>
</dbReference>
<evidence type="ECO:0000256" key="2">
    <source>
        <dbReference type="ARBA" id="ARBA00001966"/>
    </source>
</evidence>
<dbReference type="PANTHER" id="PTHR22960:SF0">
    <property type="entry name" value="MOLYBDENUM COFACTOR BIOSYNTHESIS PROTEIN 1"/>
    <property type="match status" value="1"/>
</dbReference>
<keyword evidence="9" id="KW-0004">4Fe-4S</keyword>
<evidence type="ECO:0000256" key="15">
    <source>
        <dbReference type="ARBA" id="ARBA00023134"/>
    </source>
</evidence>
<organism evidence="23 24">
    <name type="scientific">Elysia chlorotica</name>
    <name type="common">Eastern emerald elysia</name>
    <name type="synonym">Sea slug</name>
    <dbReference type="NCBI Taxonomy" id="188477"/>
    <lineage>
        <taxon>Eukaryota</taxon>
        <taxon>Metazoa</taxon>
        <taxon>Spiralia</taxon>
        <taxon>Lophotrochozoa</taxon>
        <taxon>Mollusca</taxon>
        <taxon>Gastropoda</taxon>
        <taxon>Heterobranchia</taxon>
        <taxon>Euthyneura</taxon>
        <taxon>Panpulmonata</taxon>
        <taxon>Sacoglossa</taxon>
        <taxon>Placobranchoidea</taxon>
        <taxon>Plakobranchidae</taxon>
        <taxon>Elysia</taxon>
    </lineage>
</organism>
<dbReference type="PROSITE" id="PS01305">
    <property type="entry name" value="MOAA_NIFB_PQQE"/>
    <property type="match status" value="1"/>
</dbReference>
<feature type="compositionally biased region" description="Polar residues" evidence="21">
    <location>
        <begin position="482"/>
        <end position="499"/>
    </location>
</feature>
<feature type="region of interest" description="Disordered" evidence="21">
    <location>
        <begin position="473"/>
        <end position="502"/>
    </location>
</feature>
<dbReference type="HAMAP" id="MF_01225_B">
    <property type="entry name" value="MoaA_B"/>
    <property type="match status" value="1"/>
</dbReference>
<dbReference type="InterPro" id="IPR040064">
    <property type="entry name" value="MoaA-like"/>
</dbReference>
<accession>A0A3S0ZWR3</accession>
<dbReference type="InterPro" id="IPR000385">
    <property type="entry name" value="MoaA_NifB_PqqE_Fe-S-bd_CS"/>
</dbReference>
<dbReference type="GO" id="GO:0006777">
    <property type="term" value="P:Mo-molybdopterin cofactor biosynthetic process"/>
    <property type="evidence" value="ECO:0007669"/>
    <property type="project" value="UniProtKB-KW"/>
</dbReference>
<dbReference type="InterPro" id="IPR006638">
    <property type="entry name" value="Elp3/MiaA/NifB-like_rSAM"/>
</dbReference>
<dbReference type="EC" id="4.1.99.22" evidence="6"/>
<dbReference type="UniPathway" id="UPA00344"/>
<keyword evidence="14" id="KW-0411">Iron-sulfur</keyword>
<dbReference type="InterPro" id="IPR002820">
    <property type="entry name" value="Mopterin_CF_biosynth-C_dom"/>
</dbReference>
<dbReference type="SUPFAM" id="SSF102114">
    <property type="entry name" value="Radical SAM enzymes"/>
    <property type="match status" value="1"/>
</dbReference>
<evidence type="ECO:0000256" key="11">
    <source>
        <dbReference type="ARBA" id="ARBA00022723"/>
    </source>
</evidence>
<dbReference type="OrthoDB" id="429626at2759"/>
<dbReference type="FunFam" id="3.20.20.70:FF:000117">
    <property type="entry name" value="molybdenum cofactor biosynthesis protein 1"/>
    <property type="match status" value="1"/>
</dbReference>
<dbReference type="GO" id="GO:0046872">
    <property type="term" value="F:metal ion binding"/>
    <property type="evidence" value="ECO:0007669"/>
    <property type="project" value="UniProtKB-KW"/>
</dbReference>
<dbReference type="InterPro" id="IPR013483">
    <property type="entry name" value="MoaA"/>
</dbReference>
<dbReference type="GO" id="GO:0051539">
    <property type="term" value="F:4 iron, 4 sulfur cluster binding"/>
    <property type="evidence" value="ECO:0007669"/>
    <property type="project" value="UniProtKB-KW"/>
</dbReference>
<keyword evidence="10" id="KW-0949">S-adenosyl-L-methionine</keyword>
<evidence type="ECO:0000256" key="20">
    <source>
        <dbReference type="ARBA" id="ARBA00063038"/>
    </source>
</evidence>
<dbReference type="CDD" id="cd01420">
    <property type="entry name" value="MoaC_PE"/>
    <property type="match status" value="1"/>
</dbReference>
<dbReference type="GO" id="GO:0061799">
    <property type="term" value="F:cyclic pyranopterin monophosphate synthase activity"/>
    <property type="evidence" value="ECO:0007669"/>
    <property type="project" value="UniProtKB-EC"/>
</dbReference>
<dbReference type="InterPro" id="IPR023045">
    <property type="entry name" value="MoaC"/>
</dbReference>
<feature type="domain" description="Radical SAM core" evidence="22">
    <location>
        <begin position="66"/>
        <end position="295"/>
    </location>
</feature>
<evidence type="ECO:0000259" key="22">
    <source>
        <dbReference type="PROSITE" id="PS51918"/>
    </source>
</evidence>
<comment type="cofactor">
    <cofactor evidence="2">
        <name>[4Fe-4S] cluster</name>
        <dbReference type="ChEBI" id="CHEBI:49883"/>
    </cofactor>
</comment>
<evidence type="ECO:0000256" key="13">
    <source>
        <dbReference type="ARBA" id="ARBA00023004"/>
    </source>
</evidence>
<dbReference type="Pfam" id="PF04055">
    <property type="entry name" value="Radical_SAM"/>
    <property type="match status" value="1"/>
</dbReference>
<sequence>MWNSSIRCLFRQQGLSSLRHCSTTGTTAASSEKSKIYTDSPPGLKTKVQEKVSTFDRPFSDFLTDTFGRQHTYLRISLIEKCNLRCQYCMPEEGVKLSPKDQILKAEEIIQLSRLFVSEGITKIRLTGGEPTVRPDLKEIISGLNELRPLGLKGIGMTSNAITLQRRLAGLQEAGLDQVNLSLDTLVPAKFEFITRRNGFDKVMAGIDKALELGYNPVKINCVVMRGFNDDEICNFVAFTEKKPIDVRFIEYMPFGGNKWNSNKYISYEDMVKLIREKWPSFERLPDKPNITSKAFKVPGFTGQVGFVTAMSEHFCGSCNRLRMTADGNLKVCLLGNAEVSLRDALRGNATDNELLEVIGAAVKRKKKQHAGLENLTKMENRPMILIGGAEKKHWLLPQTNILSLINFDEKPTIPSYGHSLSYNKKLTLSSLQKLNSLTLCKRNFSSYSNRKIAKEYKDSLSIKMVSFRFKSSESGSHGCKNDSSNYKATGMSDSQPTHTDSDNKAVIVDVLNKAMTLHEAQAAGTIYLGPEASRLVKENKIKKGDVLSIAQLSGIIAAKKTSALIPLCNNINLTKVSVTCQLDESAHSVRISALTRTIGQTGVEMEALTAVSAAALTIYYMCKAIAHDMVITDIKVISKSDGKRDFQR</sequence>
<evidence type="ECO:0000256" key="18">
    <source>
        <dbReference type="ARBA" id="ARBA00048697"/>
    </source>
</evidence>
<dbReference type="PANTHER" id="PTHR22960">
    <property type="entry name" value="MOLYBDOPTERIN COFACTOR SYNTHESIS PROTEIN A"/>
    <property type="match status" value="1"/>
</dbReference>
<keyword evidence="24" id="KW-1185">Reference proteome</keyword>
<dbReference type="SUPFAM" id="SSF55040">
    <property type="entry name" value="Molybdenum cofactor biosynthesis protein C, MoaC"/>
    <property type="match status" value="1"/>
</dbReference>
<dbReference type="GO" id="GO:0061798">
    <property type="term" value="F:GTP 3',8'-cyclase activity"/>
    <property type="evidence" value="ECO:0007669"/>
    <property type="project" value="UniProtKB-EC"/>
</dbReference>
<comment type="catalytic activity">
    <reaction evidence="1">
        <text>(8S)-3',8-cyclo-7,8-dihydroguanosine 5'-triphosphate = cyclic pyranopterin phosphate + diphosphate</text>
        <dbReference type="Rhea" id="RHEA:49580"/>
        <dbReference type="ChEBI" id="CHEBI:33019"/>
        <dbReference type="ChEBI" id="CHEBI:59648"/>
        <dbReference type="ChEBI" id="CHEBI:131766"/>
        <dbReference type="EC" id="4.6.1.17"/>
    </reaction>
</comment>
<comment type="function">
    <text evidence="19">Isoform MOCS1A and isoform MOCS1B probably form a complex that catalyzes the conversion of 5'-GTP to cyclic pyranopterin monophosphate (cPMP). MOCS1A catalyzes the cyclization of GTP to (8S)-3',8-cyclo-7,8-dihydroguanosine 5'-triphosphate and MOCS1B catalyzes the subsequent conversion of (8S)-3',8-cyclo-7,8-dihydroguanosine 5'-triphosphate to cPMP.</text>
</comment>
<evidence type="ECO:0000256" key="7">
    <source>
        <dbReference type="ARBA" id="ARBA00012575"/>
    </source>
</evidence>
<reference evidence="23 24" key="1">
    <citation type="submission" date="2019-01" db="EMBL/GenBank/DDBJ databases">
        <title>A draft genome assembly of the solar-powered sea slug Elysia chlorotica.</title>
        <authorList>
            <person name="Cai H."/>
            <person name="Li Q."/>
            <person name="Fang X."/>
            <person name="Li J."/>
            <person name="Curtis N.E."/>
            <person name="Altenburger A."/>
            <person name="Shibata T."/>
            <person name="Feng M."/>
            <person name="Maeda T."/>
            <person name="Schwartz J.A."/>
            <person name="Shigenobu S."/>
            <person name="Lundholm N."/>
            <person name="Nishiyama T."/>
            <person name="Yang H."/>
            <person name="Hasebe M."/>
            <person name="Li S."/>
            <person name="Pierce S.K."/>
            <person name="Wang J."/>
        </authorList>
    </citation>
    <scope>NUCLEOTIDE SEQUENCE [LARGE SCALE GENOMIC DNA]</scope>
    <source>
        <strain evidence="23">EC2010</strain>
        <tissue evidence="23">Whole organism of an adult</tissue>
    </source>
</reference>
<dbReference type="EC" id="4.6.1.17" evidence="7"/>
<evidence type="ECO:0000256" key="10">
    <source>
        <dbReference type="ARBA" id="ARBA00022691"/>
    </source>
</evidence>
<dbReference type="SMART" id="SM00729">
    <property type="entry name" value="Elp3"/>
    <property type="match status" value="1"/>
</dbReference>
<dbReference type="SFLD" id="SFLDS00029">
    <property type="entry name" value="Radical_SAM"/>
    <property type="match status" value="1"/>
</dbReference>
<dbReference type="InterPro" id="IPR010505">
    <property type="entry name" value="MoaA_twitch"/>
</dbReference>
<dbReference type="SFLD" id="SFLDG01386">
    <property type="entry name" value="main_SPASM_domain-containing"/>
    <property type="match status" value="1"/>
</dbReference>
<keyword evidence="16" id="KW-0501">Molybdenum cofactor biosynthesis</keyword>
<comment type="similarity">
    <text evidence="5">In the N-terminal section; belongs to the radical SAM superfamily. MoaA family.</text>
</comment>
<evidence type="ECO:0000256" key="14">
    <source>
        <dbReference type="ARBA" id="ARBA00023014"/>
    </source>
</evidence>
<evidence type="ECO:0000256" key="12">
    <source>
        <dbReference type="ARBA" id="ARBA00022741"/>
    </source>
</evidence>
<name>A0A3S0ZWR3_ELYCH</name>
<dbReference type="STRING" id="188477.A0A3S0ZWR3"/>
<dbReference type="Proteomes" id="UP000271974">
    <property type="component" value="Unassembled WGS sequence"/>
</dbReference>
<keyword evidence="11" id="KW-0479">Metal-binding</keyword>